<dbReference type="FunFam" id="3.40.50.300:FF:001236">
    <property type="entry name" value="ATP-dependent helicase/nuclease subunit A"/>
    <property type="match status" value="1"/>
</dbReference>
<keyword evidence="1 13" id="KW-0540">Nuclease</keyword>
<dbReference type="InterPro" id="IPR014016">
    <property type="entry name" value="UvrD-like_ATP-bd"/>
</dbReference>
<dbReference type="NCBIfam" id="TIGR02785">
    <property type="entry name" value="addA_Gpos"/>
    <property type="match status" value="1"/>
</dbReference>
<dbReference type="Pfam" id="PF00580">
    <property type="entry name" value="UvrD-helicase"/>
    <property type="match status" value="1"/>
</dbReference>
<dbReference type="Gene3D" id="3.40.50.300">
    <property type="entry name" value="P-loop containing nucleotide triphosphate hydrolases"/>
    <property type="match status" value="4"/>
</dbReference>
<proteinExistence type="inferred from homology"/>
<feature type="binding site" evidence="14">
    <location>
        <begin position="32"/>
        <end position="39"/>
    </location>
    <ligand>
        <name>ATP</name>
        <dbReference type="ChEBI" id="CHEBI:30616"/>
    </ligand>
</feature>
<evidence type="ECO:0000313" key="18">
    <source>
        <dbReference type="Proteomes" id="UP000219252"/>
    </source>
</evidence>
<dbReference type="GO" id="GO:0043138">
    <property type="term" value="F:3'-5' DNA helicase activity"/>
    <property type="evidence" value="ECO:0007669"/>
    <property type="project" value="UniProtKB-UniRule"/>
</dbReference>
<keyword evidence="3 13" id="KW-0227">DNA damage</keyword>
<keyword evidence="6 13" id="KW-0269">Exonuclease</keyword>
<evidence type="ECO:0000256" key="11">
    <source>
        <dbReference type="ARBA" id="ARBA00034617"/>
    </source>
</evidence>
<evidence type="ECO:0000256" key="2">
    <source>
        <dbReference type="ARBA" id="ARBA00022741"/>
    </source>
</evidence>
<evidence type="ECO:0000256" key="4">
    <source>
        <dbReference type="ARBA" id="ARBA00022801"/>
    </source>
</evidence>
<comment type="cofactor">
    <cofactor evidence="13">
        <name>Mg(2+)</name>
        <dbReference type="ChEBI" id="CHEBI:18420"/>
    </cofactor>
</comment>
<dbReference type="PROSITE" id="PS51198">
    <property type="entry name" value="UVRD_HELICASE_ATP_BIND"/>
    <property type="match status" value="1"/>
</dbReference>
<evidence type="ECO:0000259" key="15">
    <source>
        <dbReference type="PROSITE" id="PS51198"/>
    </source>
</evidence>
<dbReference type="FunFam" id="3.40.50.300:FF:001196">
    <property type="entry name" value="ATP-dependent helicase/nuclease subunit A"/>
    <property type="match status" value="1"/>
</dbReference>
<dbReference type="PANTHER" id="PTHR11070:SF48">
    <property type="entry name" value="ATP-DEPENDENT HELICASE_NUCLEASE SUBUNIT A"/>
    <property type="match status" value="1"/>
</dbReference>
<evidence type="ECO:0000313" key="17">
    <source>
        <dbReference type="EMBL" id="SOC35042.1"/>
    </source>
</evidence>
<dbReference type="InterPro" id="IPR000212">
    <property type="entry name" value="DNA_helicase_UvrD/REP"/>
</dbReference>
<dbReference type="Gene3D" id="3.90.320.10">
    <property type="match status" value="1"/>
</dbReference>
<dbReference type="InterPro" id="IPR038726">
    <property type="entry name" value="PDDEXK_AddAB-type"/>
</dbReference>
<comment type="function">
    <text evidence="13">The heterodimer acts as both an ATP-dependent DNA helicase and an ATP-dependent, dual-direction single-stranded exonuclease. Recognizes the chi site generating a DNA molecule suitable for the initiation of homologous recombination. The AddA nuclease domain is required for chi fragment generation; this subunit has the helicase and 3' -&gt; 5' nuclease activities.</text>
</comment>
<dbReference type="GO" id="GO:0003690">
    <property type="term" value="F:double-stranded DNA binding"/>
    <property type="evidence" value="ECO:0007669"/>
    <property type="project" value="UniProtKB-UniRule"/>
</dbReference>
<dbReference type="SUPFAM" id="SSF52980">
    <property type="entry name" value="Restriction endonuclease-like"/>
    <property type="match status" value="1"/>
</dbReference>
<dbReference type="HAMAP" id="MF_01451">
    <property type="entry name" value="AddA"/>
    <property type="match status" value="1"/>
</dbReference>
<evidence type="ECO:0000256" key="12">
    <source>
        <dbReference type="ARBA" id="ARBA00048988"/>
    </source>
</evidence>
<comment type="similarity">
    <text evidence="13">Belongs to the helicase family. AddA subfamily.</text>
</comment>
<dbReference type="EC" id="3.1.-.-" evidence="13"/>
<dbReference type="PROSITE" id="PS51217">
    <property type="entry name" value="UVRD_HELICASE_CTER"/>
    <property type="match status" value="1"/>
</dbReference>
<sequence length="1240" mass="143098">MREIPTKGPDVTWTDEQWKAIWATGQDTLVSAAAGSGKTAVLINRMIEKVIDIENPIDVDELLVVTFTNASAAEMRHRMAEALEKEIAKDPHNQHLRRQLSLVNKAQISTLHSFCLSIVRQYAYLLNIDPGFRLANEGESSLLKDDVLAEVLEEAYADKEESKVNAIYRLVDSFTSDRDDQEIETLIDKLYQTSLVHPKPTEWLRSLSEQYKLGDDVTIDELPYIGHVKNAIKFSLQEAYSYIEEMRQLALKPDGPAPYGETAEIDFMLLQEAFRRLENGTWQDIYDYFHSLKWETLSRKKQDSDPELKELAKKKRDQAKKIVTKIKEDFFTRTPSRLLEEIRLMAPMIETLVQLTENYGRKFKAAKLERGLLDFSDLEHYALEILSVNEDGTLKPSEVAKEFQQKFKEVLVDEYQDTNMLQETILQLVKSGEEVDGNLFMVGDVKQSIYRFRLAEPMLFLNKYLTFEEEPENSGLKIDLNANFRSRKEVLHATNFVFEQIMGTTVGEIEYDEKAGLKPSAPYDDVETPVELAILYEQQDNGESDEESDEEFKAIDAVMEEEIKKSQQEARFIIKRIQELMASGTTVYNAKEKDPAKRVRPLRYSDIVILMRSMNWSNDLVEEFKAAGIPLYAESSKGYFEALEVMVMINVLTIVDNPYQDIPLASVLRSPFVGLTENELALIRLAKKNVPFYEALKTFVQEEGSGISSNTQEKLHSFLQNLEIWRDMARRGSLSDLIWKIYSDTNYYEMVGAMANGKQRQANLRTLHDRALMYEKTSFRGLFRFLRFINRMKSRGDDLGVAKSIGEKDDVVRLVTIHSSKGLEYPVVFVAGLGRAFNQMDFSNSYLFDQQYGFAVKAIDPENRIMYTSLPFLAMKEKKILEMKAEEMRILYVAMTRAKERLILVGSVKDFKKTSAKWCEAGHTLGDVLPEFVRARAKNYLDWIGPAIARHECFSSYYEDSFTPVQHPSKWVVSAISNETFLNNQRSNEEKENNDLVSHDVDETLYEEIHKRFTAKYPFEKSITKKSKTTVTEIKRIENLQRLEEDEVEIEEPRKFKSVAKRPMFLQQKGLSSTEIGTAIHTVMQHAPKAGFQSIDEVDTYLQNLVDRQLLTEEEVSVVDRDKVMKFFESAIGQRFTRAKKIYRELPFTLSRTDQDGDRQIIQGIIDCLFLDEDNQWILLDYKTDKILPHFQEEPALSKEMNERYGVQLRIYSEAVTAVIGVEVDEKLIYLYNAQKEIQL</sequence>
<dbReference type="SUPFAM" id="SSF52540">
    <property type="entry name" value="P-loop containing nucleoside triphosphate hydrolases"/>
    <property type="match status" value="1"/>
</dbReference>
<keyword evidence="18" id="KW-1185">Reference proteome</keyword>
<keyword evidence="7 13" id="KW-0067">ATP-binding</keyword>
<keyword evidence="2 13" id="KW-0547">Nucleotide-binding</keyword>
<organism evidence="17 18">
    <name type="scientific">Ureibacillus acetophenoni</name>
    <dbReference type="NCBI Taxonomy" id="614649"/>
    <lineage>
        <taxon>Bacteria</taxon>
        <taxon>Bacillati</taxon>
        <taxon>Bacillota</taxon>
        <taxon>Bacilli</taxon>
        <taxon>Bacillales</taxon>
        <taxon>Caryophanaceae</taxon>
        <taxon>Ureibacillus</taxon>
    </lineage>
</organism>
<evidence type="ECO:0000256" key="6">
    <source>
        <dbReference type="ARBA" id="ARBA00022839"/>
    </source>
</evidence>
<evidence type="ECO:0000259" key="16">
    <source>
        <dbReference type="PROSITE" id="PS51217"/>
    </source>
</evidence>
<evidence type="ECO:0000256" key="10">
    <source>
        <dbReference type="ARBA" id="ARBA00023235"/>
    </source>
</evidence>
<dbReference type="InterPro" id="IPR011604">
    <property type="entry name" value="PDDEXK-like_dom_sf"/>
</dbReference>
<dbReference type="CDD" id="cd17932">
    <property type="entry name" value="DEXQc_UvrD"/>
    <property type="match status" value="1"/>
</dbReference>
<feature type="domain" description="UvrD-like helicase C-terminal" evidence="16">
    <location>
        <begin position="527"/>
        <end position="822"/>
    </location>
</feature>
<evidence type="ECO:0000256" key="13">
    <source>
        <dbReference type="HAMAP-Rule" id="MF_01451"/>
    </source>
</evidence>
<evidence type="ECO:0000256" key="1">
    <source>
        <dbReference type="ARBA" id="ARBA00022722"/>
    </source>
</evidence>
<gene>
    <name evidence="13" type="primary">addA</name>
    <name evidence="17" type="ORF">SAMN05877842_101224</name>
</gene>
<comment type="catalytic activity">
    <reaction evidence="12 13">
        <text>ATP + H2O = ADP + phosphate + H(+)</text>
        <dbReference type="Rhea" id="RHEA:13065"/>
        <dbReference type="ChEBI" id="CHEBI:15377"/>
        <dbReference type="ChEBI" id="CHEBI:15378"/>
        <dbReference type="ChEBI" id="CHEBI:30616"/>
        <dbReference type="ChEBI" id="CHEBI:43474"/>
        <dbReference type="ChEBI" id="CHEBI:456216"/>
        <dbReference type="EC" id="5.6.2.4"/>
    </reaction>
</comment>
<keyword evidence="10 13" id="KW-0413">Isomerase</keyword>
<dbReference type="InterPro" id="IPR027417">
    <property type="entry name" value="P-loop_NTPase"/>
</dbReference>
<dbReference type="InterPro" id="IPR011335">
    <property type="entry name" value="Restrct_endonuc-II-like"/>
</dbReference>
<dbReference type="GO" id="GO:0005524">
    <property type="term" value="F:ATP binding"/>
    <property type="evidence" value="ECO:0007669"/>
    <property type="project" value="UniProtKB-UniRule"/>
</dbReference>
<dbReference type="RefSeq" id="WP_097147786.1">
    <property type="nucleotide sequence ID" value="NZ_OBQC01000001.1"/>
</dbReference>
<evidence type="ECO:0000256" key="14">
    <source>
        <dbReference type="PROSITE-ProRule" id="PRU00560"/>
    </source>
</evidence>
<dbReference type="EC" id="5.6.2.4" evidence="13"/>
<dbReference type="Pfam" id="PF12705">
    <property type="entry name" value="PDDEXK_1"/>
    <property type="match status" value="1"/>
</dbReference>
<protein>
    <recommendedName>
        <fullName evidence="13">ATP-dependent helicase/nuclease subunit A</fullName>
        <ecNumber evidence="13">3.1.-.-</ecNumber>
        <ecNumber evidence="13">5.6.2.4</ecNumber>
    </recommendedName>
    <alternativeName>
        <fullName evidence="13">ATP-dependent helicase/nuclease AddA</fullName>
    </alternativeName>
    <alternativeName>
        <fullName evidence="13">DNA 3'-5' helicase AddA</fullName>
    </alternativeName>
</protein>
<dbReference type="GO" id="GO:0016887">
    <property type="term" value="F:ATP hydrolysis activity"/>
    <property type="evidence" value="ECO:0007669"/>
    <property type="project" value="RHEA"/>
</dbReference>
<keyword evidence="4 13" id="KW-0378">Hydrolase</keyword>
<dbReference type="EMBL" id="OBQC01000001">
    <property type="protein sequence ID" value="SOC35042.1"/>
    <property type="molecule type" value="Genomic_DNA"/>
</dbReference>
<dbReference type="AlphaFoldDB" id="A0A285TZP2"/>
<keyword evidence="9 13" id="KW-0234">DNA repair</keyword>
<dbReference type="InterPro" id="IPR014017">
    <property type="entry name" value="DNA_helicase_UvrD-like_C"/>
</dbReference>
<dbReference type="OrthoDB" id="9810135at2"/>
<accession>A0A285TZP2</accession>
<dbReference type="GO" id="GO:0005829">
    <property type="term" value="C:cytosol"/>
    <property type="evidence" value="ECO:0007669"/>
    <property type="project" value="TreeGrafter"/>
</dbReference>
<keyword evidence="5 13" id="KW-0347">Helicase</keyword>
<evidence type="ECO:0000256" key="3">
    <source>
        <dbReference type="ARBA" id="ARBA00022763"/>
    </source>
</evidence>
<keyword evidence="8 13" id="KW-0238">DNA-binding</keyword>
<dbReference type="InterPro" id="IPR014152">
    <property type="entry name" value="AddA"/>
</dbReference>
<evidence type="ECO:0000256" key="9">
    <source>
        <dbReference type="ARBA" id="ARBA00023204"/>
    </source>
</evidence>
<name>A0A285TZP2_9BACL</name>
<dbReference type="Proteomes" id="UP000219252">
    <property type="component" value="Unassembled WGS sequence"/>
</dbReference>
<comment type="subunit">
    <text evidence="13">Heterodimer of AddA and AddB/RexB.</text>
</comment>
<comment type="catalytic activity">
    <reaction evidence="11 13">
        <text>Couples ATP hydrolysis with the unwinding of duplex DNA by translocating in the 3'-5' direction.</text>
        <dbReference type="EC" id="5.6.2.4"/>
    </reaction>
</comment>
<evidence type="ECO:0000256" key="8">
    <source>
        <dbReference type="ARBA" id="ARBA00023125"/>
    </source>
</evidence>
<evidence type="ECO:0000256" key="5">
    <source>
        <dbReference type="ARBA" id="ARBA00022806"/>
    </source>
</evidence>
<evidence type="ECO:0000256" key="7">
    <source>
        <dbReference type="ARBA" id="ARBA00022840"/>
    </source>
</evidence>
<dbReference type="PANTHER" id="PTHR11070">
    <property type="entry name" value="UVRD / RECB / PCRA DNA HELICASE FAMILY MEMBER"/>
    <property type="match status" value="1"/>
</dbReference>
<reference evidence="18" key="1">
    <citation type="submission" date="2017-08" db="EMBL/GenBank/DDBJ databases">
        <authorList>
            <person name="Varghese N."/>
            <person name="Submissions S."/>
        </authorList>
    </citation>
    <scope>NUCLEOTIDE SEQUENCE [LARGE SCALE GENOMIC DNA]</scope>
    <source>
        <strain evidence="18">JC23</strain>
    </source>
</reference>
<dbReference type="GO" id="GO:0000724">
    <property type="term" value="P:double-strand break repair via homologous recombination"/>
    <property type="evidence" value="ECO:0007669"/>
    <property type="project" value="UniProtKB-UniRule"/>
</dbReference>
<dbReference type="GO" id="GO:0033202">
    <property type="term" value="C:DNA helicase complex"/>
    <property type="evidence" value="ECO:0007669"/>
    <property type="project" value="TreeGrafter"/>
</dbReference>
<feature type="domain" description="UvrD-like helicase ATP-binding" evidence="15">
    <location>
        <begin position="11"/>
        <end position="487"/>
    </location>
</feature>
<dbReference type="Pfam" id="PF13361">
    <property type="entry name" value="UvrD_C"/>
    <property type="match status" value="1"/>
</dbReference>
<dbReference type="GO" id="GO:0008408">
    <property type="term" value="F:3'-5' exonuclease activity"/>
    <property type="evidence" value="ECO:0007669"/>
    <property type="project" value="UniProtKB-UniRule"/>
</dbReference>